<reference evidence="2 3" key="1">
    <citation type="submission" date="2018-11" db="EMBL/GenBank/DDBJ databases">
        <authorList>
            <person name="Li F."/>
        </authorList>
    </citation>
    <scope>NUCLEOTIDE SEQUENCE [LARGE SCALE GENOMIC DNA]</scope>
    <source>
        <strain evidence="2 3">Gsoil 818</strain>
    </source>
</reference>
<feature type="chain" id="PRO_5039335157" evidence="1">
    <location>
        <begin position="20"/>
        <end position="216"/>
    </location>
</feature>
<feature type="signal peptide" evidence="1">
    <location>
        <begin position="1"/>
        <end position="19"/>
    </location>
</feature>
<proteinExistence type="predicted"/>
<dbReference type="AlphaFoldDB" id="A0A3N0GL93"/>
<keyword evidence="3" id="KW-1185">Reference proteome</keyword>
<accession>A0A3N0GL93</accession>
<organism evidence="2 3">
    <name type="scientific">Nocardioides pocheonensis</name>
    <dbReference type="NCBI Taxonomy" id="661485"/>
    <lineage>
        <taxon>Bacteria</taxon>
        <taxon>Bacillati</taxon>
        <taxon>Actinomycetota</taxon>
        <taxon>Actinomycetes</taxon>
        <taxon>Propionibacteriales</taxon>
        <taxon>Nocardioidaceae</taxon>
        <taxon>Nocardioides</taxon>
    </lineage>
</organism>
<sequence>MLWLASGAAALLLSLGVSGTLSDWTSAVLGNSTNSAATATAVVLQETGPASQGTPVCRSSDGAQSTVNSYTCTTVNKYGGTASPLSPGNSRTVDVTFKNIGGANATSFQLAPGSCTQSPTAGSGTPAAANVCTNGDLTVAVSCSPGTTYAGGSAWADLVYAAAAPPGATKTHTATAGDLDVGASWTCRFTVALAAGAGIADQGVTVTQPLTWTLSQ</sequence>
<name>A0A3N0GL93_9ACTN</name>
<comment type="caution">
    <text evidence="2">The sequence shown here is derived from an EMBL/GenBank/DDBJ whole genome shotgun (WGS) entry which is preliminary data.</text>
</comment>
<evidence type="ECO:0000313" key="2">
    <source>
        <dbReference type="EMBL" id="RNM13264.1"/>
    </source>
</evidence>
<dbReference type="EMBL" id="RJSF01000041">
    <property type="protein sequence ID" value="RNM13264.1"/>
    <property type="molecule type" value="Genomic_DNA"/>
</dbReference>
<gene>
    <name evidence="2" type="ORF">EFL26_15725</name>
</gene>
<protein>
    <submittedName>
        <fullName evidence="2">Uncharacterized protein</fullName>
    </submittedName>
</protein>
<dbReference type="Proteomes" id="UP000279994">
    <property type="component" value="Unassembled WGS sequence"/>
</dbReference>
<keyword evidence="1" id="KW-0732">Signal</keyword>
<evidence type="ECO:0000313" key="3">
    <source>
        <dbReference type="Proteomes" id="UP000279994"/>
    </source>
</evidence>
<evidence type="ECO:0000256" key="1">
    <source>
        <dbReference type="SAM" id="SignalP"/>
    </source>
</evidence>